<feature type="transmembrane region" description="Helical" evidence="6">
    <location>
        <begin position="88"/>
        <end position="108"/>
    </location>
</feature>
<dbReference type="InterPro" id="IPR037185">
    <property type="entry name" value="EmrE-like"/>
</dbReference>
<feature type="transmembrane region" description="Helical" evidence="6">
    <location>
        <begin position="306"/>
        <end position="325"/>
    </location>
</feature>
<dbReference type="AlphaFoldDB" id="A0A090Z6G1"/>
<dbReference type="Proteomes" id="UP000442469">
    <property type="component" value="Unassembled WGS sequence"/>
</dbReference>
<comment type="similarity">
    <text evidence="2">Belongs to the EamA transporter family.</text>
</comment>
<feature type="transmembrane region" description="Helical" evidence="6">
    <location>
        <begin position="178"/>
        <end position="201"/>
    </location>
</feature>
<dbReference type="PANTHER" id="PTHR32322:SF2">
    <property type="entry name" value="EAMA DOMAIN-CONTAINING PROTEIN"/>
    <property type="match status" value="1"/>
</dbReference>
<feature type="transmembrane region" description="Helical" evidence="6">
    <location>
        <begin position="240"/>
        <end position="258"/>
    </location>
</feature>
<evidence type="ECO:0000313" key="9">
    <source>
        <dbReference type="EMBL" id="MUG23055.1"/>
    </source>
</evidence>
<reference evidence="8 10" key="1">
    <citation type="submission" date="2014-04" db="EMBL/GenBank/DDBJ databases">
        <authorList>
            <person name="Bishop-Lilly K.A."/>
            <person name="Broomall S.M."/>
            <person name="Chain P.S."/>
            <person name="Chertkov O."/>
            <person name="Coyne S.R."/>
            <person name="Daligault H.E."/>
            <person name="Davenport K.W."/>
            <person name="Erkkila T."/>
            <person name="Frey K.G."/>
            <person name="Gibbons H.S."/>
            <person name="Gu W."/>
            <person name="Jaissle J."/>
            <person name="Johnson S.L."/>
            <person name="Koroleva G.I."/>
            <person name="Ladner J.T."/>
            <person name="Lo C.-C."/>
            <person name="Minogue T.D."/>
            <person name="Munk C."/>
            <person name="Palacios G.F."/>
            <person name="Redden C.L."/>
            <person name="Rosenzweig C.N."/>
            <person name="Scholz M.B."/>
            <person name="Teshima H."/>
            <person name="Xu Y."/>
        </authorList>
    </citation>
    <scope>NUCLEOTIDE SEQUENCE [LARGE SCALE GENOMIC DNA]</scope>
    <source>
        <strain evidence="8 10">8244</strain>
    </source>
</reference>
<dbReference type="GO" id="GO:0016020">
    <property type="term" value="C:membrane"/>
    <property type="evidence" value="ECO:0007669"/>
    <property type="project" value="UniProtKB-SubCell"/>
</dbReference>
<evidence type="ECO:0000256" key="2">
    <source>
        <dbReference type="ARBA" id="ARBA00007362"/>
    </source>
</evidence>
<evidence type="ECO:0000256" key="3">
    <source>
        <dbReference type="ARBA" id="ARBA00022692"/>
    </source>
</evidence>
<accession>A0A090Z6G1</accession>
<dbReference type="PATRIC" id="fig|44252.3.peg.4278"/>
<evidence type="ECO:0000259" key="7">
    <source>
        <dbReference type="Pfam" id="PF00892"/>
    </source>
</evidence>
<dbReference type="GeneID" id="77009094"/>
<name>A0A090Z6G1_PAEMA</name>
<reference evidence="9 11" key="2">
    <citation type="submission" date="2019-11" db="EMBL/GenBank/DDBJ databases">
        <title>Draft genome sequences of five Paenibacillus species of dairy origin.</title>
        <authorList>
            <person name="Olajide A.M."/>
            <person name="Chen S."/>
            <person name="Lapointe G."/>
        </authorList>
    </citation>
    <scope>NUCLEOTIDE SEQUENCE [LARGE SCALE GENOMIC DNA]</scope>
    <source>
        <strain evidence="9 11">3CT49</strain>
    </source>
</reference>
<organism evidence="8 10">
    <name type="scientific">Paenibacillus macerans</name>
    <name type="common">Bacillus macerans</name>
    <dbReference type="NCBI Taxonomy" id="44252"/>
    <lineage>
        <taxon>Bacteria</taxon>
        <taxon>Bacillati</taxon>
        <taxon>Bacillota</taxon>
        <taxon>Bacilli</taxon>
        <taxon>Bacillales</taxon>
        <taxon>Paenibacillaceae</taxon>
        <taxon>Paenibacillus</taxon>
    </lineage>
</organism>
<dbReference type="PANTHER" id="PTHR32322">
    <property type="entry name" value="INNER MEMBRANE TRANSPORTER"/>
    <property type="match status" value="1"/>
</dbReference>
<dbReference type="InterPro" id="IPR050638">
    <property type="entry name" value="AA-Vitamin_Transporters"/>
</dbReference>
<dbReference type="RefSeq" id="WP_082207910.1">
    <property type="nucleotide sequence ID" value="NZ_BGML01000002.1"/>
</dbReference>
<dbReference type="EMBL" id="JMQA01000038">
    <property type="protein sequence ID" value="KFN05775.1"/>
    <property type="molecule type" value="Genomic_DNA"/>
</dbReference>
<comment type="caution">
    <text evidence="8">The sequence shown here is derived from an EMBL/GenBank/DDBJ whole genome shotgun (WGS) entry which is preliminary data.</text>
</comment>
<feature type="transmembrane region" description="Helical" evidence="6">
    <location>
        <begin position="331"/>
        <end position="348"/>
    </location>
</feature>
<evidence type="ECO:0000256" key="5">
    <source>
        <dbReference type="ARBA" id="ARBA00023136"/>
    </source>
</evidence>
<keyword evidence="3 6" id="KW-0812">Transmembrane</keyword>
<dbReference type="OrthoDB" id="6212796at2"/>
<evidence type="ECO:0000256" key="6">
    <source>
        <dbReference type="SAM" id="Phobius"/>
    </source>
</evidence>
<proteinExistence type="inferred from homology"/>
<comment type="subcellular location">
    <subcellularLocation>
        <location evidence="1">Endomembrane system</location>
        <topology evidence="1">Multi-pass membrane protein</topology>
    </subcellularLocation>
</comment>
<evidence type="ECO:0000313" key="11">
    <source>
        <dbReference type="Proteomes" id="UP000442469"/>
    </source>
</evidence>
<feature type="transmembrane region" description="Helical" evidence="6">
    <location>
        <begin position="270"/>
        <end position="294"/>
    </location>
</feature>
<evidence type="ECO:0000313" key="10">
    <source>
        <dbReference type="Proteomes" id="UP000029278"/>
    </source>
</evidence>
<evidence type="ECO:0000256" key="4">
    <source>
        <dbReference type="ARBA" id="ARBA00022989"/>
    </source>
</evidence>
<dbReference type="Pfam" id="PF00892">
    <property type="entry name" value="EamA"/>
    <property type="match status" value="2"/>
</dbReference>
<feature type="domain" description="EamA" evidence="7">
    <location>
        <begin position="60"/>
        <end position="194"/>
    </location>
</feature>
<dbReference type="HOGENOM" id="CLU_063026_0_0_9"/>
<dbReference type="Proteomes" id="UP000029278">
    <property type="component" value="Unassembled WGS sequence"/>
</dbReference>
<feature type="transmembrane region" description="Helical" evidence="6">
    <location>
        <begin position="151"/>
        <end position="171"/>
    </location>
</feature>
<keyword evidence="4 6" id="KW-1133">Transmembrane helix</keyword>
<dbReference type="EMBL" id="WNZZ01000007">
    <property type="protein sequence ID" value="MUG23055.1"/>
    <property type="molecule type" value="Genomic_DNA"/>
</dbReference>
<feature type="transmembrane region" description="Helical" evidence="6">
    <location>
        <begin position="61"/>
        <end position="82"/>
    </location>
</feature>
<keyword evidence="5 6" id="KW-0472">Membrane</keyword>
<protein>
    <submittedName>
        <fullName evidence="9">EamA family transporter</fullName>
    </submittedName>
    <submittedName>
        <fullName evidence="8">EamA-like transporter family protein</fullName>
    </submittedName>
</protein>
<dbReference type="SUPFAM" id="SSF103481">
    <property type="entry name" value="Multidrug resistance efflux transporter EmrE"/>
    <property type="match status" value="2"/>
</dbReference>
<dbReference type="InterPro" id="IPR000620">
    <property type="entry name" value="EamA_dom"/>
</dbReference>
<sequence>MKNASASSRVNGVGAGTGKTGLQAGRSAGTLAGGAAAPGGASGKAAALAGSAAAKGTAKTGFWLVVLGAALWGVDPLFRVILLKSLTSAQIVLIEHIIIALVAVPVLWKNRSELKGLGWRHAGALLFISWGGSAIATILFTMALSSGDLNAVLLLQKMQPLFAILLAGLLLKEKLPRHFFGLLTVALAGTYLLTFGFTVPIGHWSDFVQIGSLLSLGAAALWGGSTVMGRLMVGKMKYETVTSLRFILALPLLLAIAWNEGAGWNLPAGGWQIAAVSLNMLGQALLPGLLSLLVYYKGLTTTKASVATLAELSFPMVGVLVNWVAFQQMITAAQVCGFVLIWAALFIISRQGGSPAAETKAGNAGKVGKAGA</sequence>
<gene>
    <name evidence="8" type="ORF">DJ90_35</name>
    <name evidence="9" type="ORF">GNQ08_11610</name>
</gene>
<dbReference type="STRING" id="44252.DJ90_35"/>
<evidence type="ECO:0000313" key="8">
    <source>
        <dbReference type="EMBL" id="KFN05775.1"/>
    </source>
</evidence>
<feature type="domain" description="EamA" evidence="7">
    <location>
        <begin position="210"/>
        <end position="349"/>
    </location>
</feature>
<feature type="transmembrane region" description="Helical" evidence="6">
    <location>
        <begin position="124"/>
        <end position="145"/>
    </location>
</feature>
<evidence type="ECO:0000256" key="1">
    <source>
        <dbReference type="ARBA" id="ARBA00004127"/>
    </source>
</evidence>
<feature type="transmembrane region" description="Helical" evidence="6">
    <location>
        <begin position="207"/>
        <end position="228"/>
    </location>
</feature>
<keyword evidence="10" id="KW-1185">Reference proteome</keyword>